<dbReference type="SUPFAM" id="SSF48452">
    <property type="entry name" value="TPR-like"/>
    <property type="match status" value="1"/>
</dbReference>
<dbReference type="InterPro" id="IPR011990">
    <property type="entry name" value="TPR-like_helical_dom_sf"/>
</dbReference>
<proteinExistence type="predicted"/>
<keyword evidence="4" id="KW-1185">Reference proteome</keyword>
<dbReference type="OrthoDB" id="1466726at2"/>
<keyword evidence="2" id="KW-0732">Signal</keyword>
<sequence>MAKPHPFFLLTGLFLLSLPAMAAPALSQQQKKIYQQVIQLKVHQVRALAQQQLQQAPNSAVNLLLANYPDFFELCVQQDQRLYAALLGKQEARLEKLENMPQNSAWTSYATAEVGMQIAMCKLLFGNRLSAAWGFRNAYQQYRQNVQKYPDFIPNRKNLGVLQVLIGSVPDQYKWFLNIIGLKGSVQQGMQNLKLAATSENPFQQEAQLLYVVLLHMTEQEQEPHALEKVTRLAKAQKDNLLTSFVAMHLLKKSKQGEAALQVYMNRPTGPGYLSFPYLHHMAADLYLYKGLYEKSVQENRLFLAQHQGRHYLKSAHFKLYLAYALDNHLPQAAWYLQQIQQVGIAEAEEDKYADRFAVNREPLVKPLMQARLHSDGGYYDQALQELQESKLNGTSPPVIQAEYYYRKARIYHGQELLQQAITNYEKTISLCKGTDLYFAPNAALQLGYIYQQLKQPQQAKAHFQQALSFKNHAYKNSIDAKAKLALSAM</sequence>
<gene>
    <name evidence="3" type="ORF">SAMN04487941_0743</name>
</gene>
<feature type="signal peptide" evidence="2">
    <location>
        <begin position="1"/>
        <end position="22"/>
    </location>
</feature>
<dbReference type="SMART" id="SM00028">
    <property type="entry name" value="TPR"/>
    <property type="match status" value="2"/>
</dbReference>
<organism evidence="3 4">
    <name type="scientific">Pontibacter akesuensis</name>
    <dbReference type="NCBI Taxonomy" id="388950"/>
    <lineage>
        <taxon>Bacteria</taxon>
        <taxon>Pseudomonadati</taxon>
        <taxon>Bacteroidota</taxon>
        <taxon>Cytophagia</taxon>
        <taxon>Cytophagales</taxon>
        <taxon>Hymenobacteraceae</taxon>
        <taxon>Pontibacter</taxon>
    </lineage>
</organism>
<dbReference type="Gene3D" id="1.25.40.10">
    <property type="entry name" value="Tetratricopeptide repeat domain"/>
    <property type="match status" value="1"/>
</dbReference>
<dbReference type="Pfam" id="PF13424">
    <property type="entry name" value="TPR_12"/>
    <property type="match status" value="1"/>
</dbReference>
<dbReference type="RefSeq" id="WP_068839695.1">
    <property type="nucleotide sequence ID" value="NZ_BMXC01000001.1"/>
</dbReference>
<evidence type="ECO:0000313" key="4">
    <source>
        <dbReference type="Proteomes" id="UP000182491"/>
    </source>
</evidence>
<feature type="chain" id="PRO_5010227999" evidence="2">
    <location>
        <begin position="23"/>
        <end position="490"/>
    </location>
</feature>
<evidence type="ECO:0000256" key="2">
    <source>
        <dbReference type="SAM" id="SignalP"/>
    </source>
</evidence>
<dbReference type="InterPro" id="IPR019734">
    <property type="entry name" value="TPR_rpt"/>
</dbReference>
<protein>
    <submittedName>
        <fullName evidence="3">Tetratricopeptide repeat-containing protein</fullName>
    </submittedName>
</protein>
<accession>A0A1I7G5W9</accession>
<evidence type="ECO:0000256" key="1">
    <source>
        <dbReference type="PROSITE-ProRule" id="PRU00339"/>
    </source>
</evidence>
<reference evidence="4" key="1">
    <citation type="submission" date="2016-10" db="EMBL/GenBank/DDBJ databases">
        <authorList>
            <person name="Varghese N."/>
        </authorList>
    </citation>
    <scope>NUCLEOTIDE SEQUENCE [LARGE SCALE GENOMIC DNA]</scope>
    <source>
        <strain evidence="4">DSM 18820</strain>
    </source>
</reference>
<name>A0A1I7G5W9_9BACT</name>
<dbReference type="EMBL" id="FPCA01000001">
    <property type="protein sequence ID" value="SFU43829.1"/>
    <property type="molecule type" value="Genomic_DNA"/>
</dbReference>
<dbReference type="AlphaFoldDB" id="A0A1I7G5W9"/>
<dbReference type="STRING" id="388950.GCA_001611675_03878"/>
<feature type="repeat" description="TPR" evidence="1">
    <location>
        <begin position="441"/>
        <end position="474"/>
    </location>
</feature>
<evidence type="ECO:0000313" key="3">
    <source>
        <dbReference type="EMBL" id="SFU43829.1"/>
    </source>
</evidence>
<dbReference type="PROSITE" id="PS50005">
    <property type="entry name" value="TPR"/>
    <property type="match status" value="1"/>
</dbReference>
<keyword evidence="1" id="KW-0802">TPR repeat</keyword>
<dbReference type="Proteomes" id="UP000182491">
    <property type="component" value="Unassembled WGS sequence"/>
</dbReference>